<feature type="compositionally biased region" description="Low complexity" evidence="2">
    <location>
        <begin position="317"/>
        <end position="332"/>
    </location>
</feature>
<dbReference type="InParanoid" id="E4XNC3"/>
<dbReference type="InterPro" id="IPR002048">
    <property type="entry name" value="EF_hand_dom"/>
</dbReference>
<evidence type="ECO:0000259" key="4">
    <source>
        <dbReference type="PROSITE" id="PS50222"/>
    </source>
</evidence>
<keyword evidence="6" id="KW-1185">Reference proteome</keyword>
<feature type="compositionally biased region" description="Low complexity" evidence="2">
    <location>
        <begin position="295"/>
        <end position="306"/>
    </location>
</feature>
<feature type="compositionally biased region" description="Basic and acidic residues" evidence="2">
    <location>
        <begin position="424"/>
        <end position="441"/>
    </location>
</feature>
<sequence>MARSVSHESSWNTSSANATQSRVGIQPVLKTNIPEKADEENNGSSSSMAQRASRDPWLPDLEQKKYYSDEFIKLSQNPCGWIAGDRAREFFFKSKLPTVELSHIWELADIDRDGRLTMPEFAIAFHLTSLRRHGYQLPSKLPDALFDDVSGMLSDLYMSAVEIESGQDTVSQLADNKTDENWETFSEKSFSTVSSANTLPNFAVNVKDGDHLHAPVPLRMTPNSMAARTKATTLPMGRSQETMFLLNTESDIINTKESTLPSSTPSKNNTAGSIQAKREMYLRYQKRRKNHRSSDAQSTTTSASSESDSDVEFQPPSSSASCSSSRKILRNSSSEDEQSNYETTNSTQENFADFKNFDRLLKSTESLKVTSDPSEPKVEHRSDSNRKSKSLPRESSLSPGISAESATTPVPAPLRDSSPPIKPHHSESKETADPDKSRELEEIRSMVNSLKERNARLERLNQALSVELKDLIAERTSIESRLEIDQKTDKDEKTYK</sequence>
<evidence type="ECO:0000259" key="3">
    <source>
        <dbReference type="PROSITE" id="PS50031"/>
    </source>
</evidence>
<feature type="region of interest" description="Disordered" evidence="2">
    <location>
        <begin position="256"/>
        <end position="348"/>
    </location>
</feature>
<protein>
    <recommendedName>
        <fullName evidence="7">EF-hand domain-containing protein</fullName>
    </recommendedName>
</protein>
<dbReference type="GO" id="GO:0006897">
    <property type="term" value="P:endocytosis"/>
    <property type="evidence" value="ECO:0007669"/>
    <property type="project" value="TreeGrafter"/>
</dbReference>
<evidence type="ECO:0000256" key="1">
    <source>
        <dbReference type="ARBA" id="ARBA00022837"/>
    </source>
</evidence>
<dbReference type="GO" id="GO:0005886">
    <property type="term" value="C:plasma membrane"/>
    <property type="evidence" value="ECO:0007669"/>
    <property type="project" value="TreeGrafter"/>
</dbReference>
<feature type="compositionally biased region" description="Polar residues" evidence="2">
    <location>
        <begin position="7"/>
        <end position="23"/>
    </location>
</feature>
<evidence type="ECO:0008006" key="7">
    <source>
        <dbReference type="Google" id="ProtNLM"/>
    </source>
</evidence>
<dbReference type="InterPro" id="IPR000261">
    <property type="entry name" value="EH_dom"/>
</dbReference>
<evidence type="ECO:0000313" key="5">
    <source>
        <dbReference type="EMBL" id="CBY11361.1"/>
    </source>
</evidence>
<dbReference type="OrthoDB" id="207120at2759"/>
<dbReference type="AlphaFoldDB" id="E4XNC3"/>
<feature type="domain" description="EF-hand" evidence="4">
    <location>
        <begin position="96"/>
        <end position="131"/>
    </location>
</feature>
<name>E4XNC3_OIKDI</name>
<dbReference type="SUPFAM" id="SSF47473">
    <property type="entry name" value="EF-hand"/>
    <property type="match status" value="1"/>
</dbReference>
<feature type="compositionally biased region" description="Polar residues" evidence="2">
    <location>
        <begin position="256"/>
        <end position="273"/>
    </location>
</feature>
<gene>
    <name evidence="5" type="ORF">GSOID_T00015679001</name>
</gene>
<evidence type="ECO:0000256" key="2">
    <source>
        <dbReference type="SAM" id="MobiDB-lite"/>
    </source>
</evidence>
<dbReference type="PROSITE" id="PS00018">
    <property type="entry name" value="EF_HAND_1"/>
    <property type="match status" value="1"/>
</dbReference>
<dbReference type="GO" id="GO:0016197">
    <property type="term" value="P:endosomal transport"/>
    <property type="evidence" value="ECO:0007669"/>
    <property type="project" value="TreeGrafter"/>
</dbReference>
<feature type="compositionally biased region" description="Basic and acidic residues" evidence="2">
    <location>
        <begin position="374"/>
        <end position="386"/>
    </location>
</feature>
<dbReference type="EMBL" id="FN653082">
    <property type="protein sequence ID" value="CBY11361.1"/>
    <property type="molecule type" value="Genomic_DNA"/>
</dbReference>
<feature type="compositionally biased region" description="Polar residues" evidence="2">
    <location>
        <begin position="393"/>
        <end position="408"/>
    </location>
</feature>
<dbReference type="PROSITE" id="PS50031">
    <property type="entry name" value="EH"/>
    <property type="match status" value="1"/>
</dbReference>
<feature type="region of interest" description="Disordered" evidence="2">
    <location>
        <begin position="475"/>
        <end position="496"/>
    </location>
</feature>
<dbReference type="PANTHER" id="PTHR11216:SF174">
    <property type="entry name" value="GH06923P"/>
    <property type="match status" value="1"/>
</dbReference>
<dbReference type="Gene3D" id="1.10.238.10">
    <property type="entry name" value="EF-hand"/>
    <property type="match status" value="1"/>
</dbReference>
<dbReference type="CDD" id="cd00052">
    <property type="entry name" value="EH"/>
    <property type="match status" value="1"/>
</dbReference>
<dbReference type="SMART" id="SM00027">
    <property type="entry name" value="EH"/>
    <property type="match status" value="1"/>
</dbReference>
<dbReference type="PROSITE" id="PS50222">
    <property type="entry name" value="EF_HAND_2"/>
    <property type="match status" value="1"/>
</dbReference>
<organism evidence="5 6">
    <name type="scientific">Oikopleura dioica</name>
    <name type="common">Tunicate</name>
    <dbReference type="NCBI Taxonomy" id="34765"/>
    <lineage>
        <taxon>Eukaryota</taxon>
        <taxon>Metazoa</taxon>
        <taxon>Chordata</taxon>
        <taxon>Tunicata</taxon>
        <taxon>Appendicularia</taxon>
        <taxon>Copelata</taxon>
        <taxon>Oikopleuridae</taxon>
        <taxon>Oikopleura</taxon>
    </lineage>
</organism>
<dbReference type="Pfam" id="PF12763">
    <property type="entry name" value="EH"/>
    <property type="match status" value="1"/>
</dbReference>
<feature type="region of interest" description="Disordered" evidence="2">
    <location>
        <begin position="366"/>
        <end position="441"/>
    </location>
</feature>
<proteinExistence type="predicted"/>
<dbReference type="InterPro" id="IPR018247">
    <property type="entry name" value="EF_Hand_1_Ca_BS"/>
</dbReference>
<reference evidence="5 6" key="1">
    <citation type="journal article" date="2010" name="Science">
        <title>Plasticity of animal genome architecture unmasked by rapid evolution of a pelagic tunicate.</title>
        <authorList>
            <person name="Denoeud F."/>
            <person name="Henriet S."/>
            <person name="Mungpakdee S."/>
            <person name="Aury J.M."/>
            <person name="Da Silva C."/>
            <person name="Brinkmann H."/>
            <person name="Mikhaleva J."/>
            <person name="Olsen L.C."/>
            <person name="Jubin C."/>
            <person name="Canestro C."/>
            <person name="Bouquet J.M."/>
            <person name="Danks G."/>
            <person name="Poulain J."/>
            <person name="Campsteijn C."/>
            <person name="Adamski M."/>
            <person name="Cross I."/>
            <person name="Yadetie F."/>
            <person name="Muffato M."/>
            <person name="Louis A."/>
            <person name="Butcher S."/>
            <person name="Tsagkogeorga G."/>
            <person name="Konrad A."/>
            <person name="Singh S."/>
            <person name="Jensen M.F."/>
            <person name="Cong E.H."/>
            <person name="Eikeseth-Otteraa H."/>
            <person name="Noel B."/>
            <person name="Anthouard V."/>
            <person name="Porcel B.M."/>
            <person name="Kachouri-Lafond R."/>
            <person name="Nishino A."/>
            <person name="Ugolini M."/>
            <person name="Chourrout P."/>
            <person name="Nishida H."/>
            <person name="Aasland R."/>
            <person name="Huzurbazar S."/>
            <person name="Westhof E."/>
            <person name="Delsuc F."/>
            <person name="Lehrach H."/>
            <person name="Reinhardt R."/>
            <person name="Weissenbach J."/>
            <person name="Roy S.W."/>
            <person name="Artiguenave F."/>
            <person name="Postlethwait J.H."/>
            <person name="Manak J.R."/>
            <person name="Thompson E.M."/>
            <person name="Jaillon O."/>
            <person name="Du Pasquier L."/>
            <person name="Boudinot P."/>
            <person name="Liberles D.A."/>
            <person name="Volff J.N."/>
            <person name="Philippe H."/>
            <person name="Lenhard B."/>
            <person name="Roest Crollius H."/>
            <person name="Wincker P."/>
            <person name="Chourrout D."/>
        </authorList>
    </citation>
    <scope>NUCLEOTIDE SEQUENCE [LARGE SCALE GENOMIC DNA]</scope>
</reference>
<dbReference type="PANTHER" id="PTHR11216">
    <property type="entry name" value="EH DOMAIN"/>
    <property type="match status" value="1"/>
</dbReference>
<evidence type="ECO:0000313" key="6">
    <source>
        <dbReference type="Proteomes" id="UP000001307"/>
    </source>
</evidence>
<accession>E4XNC3</accession>
<dbReference type="Proteomes" id="UP000001307">
    <property type="component" value="Unassembled WGS sequence"/>
</dbReference>
<dbReference type="GO" id="GO:0005737">
    <property type="term" value="C:cytoplasm"/>
    <property type="evidence" value="ECO:0007669"/>
    <property type="project" value="TreeGrafter"/>
</dbReference>
<dbReference type="InterPro" id="IPR011992">
    <property type="entry name" value="EF-hand-dom_pair"/>
</dbReference>
<keyword evidence="1" id="KW-0106">Calcium</keyword>
<feature type="region of interest" description="Disordered" evidence="2">
    <location>
        <begin position="1"/>
        <end position="54"/>
    </location>
</feature>
<feature type="domain" description="EH" evidence="3">
    <location>
        <begin position="63"/>
        <end position="152"/>
    </location>
</feature>
<dbReference type="GO" id="GO:0005509">
    <property type="term" value="F:calcium ion binding"/>
    <property type="evidence" value="ECO:0007669"/>
    <property type="project" value="InterPro"/>
</dbReference>